<protein>
    <recommendedName>
        <fullName evidence="3">Disease resistance R13L4/SHOC-2-like LRR domain-containing protein</fullName>
    </recommendedName>
</protein>
<evidence type="ECO:0000256" key="2">
    <source>
        <dbReference type="ARBA" id="ARBA00022737"/>
    </source>
</evidence>
<dbReference type="Proteomes" id="UP001314263">
    <property type="component" value="Unassembled WGS sequence"/>
</dbReference>
<dbReference type="EMBL" id="CAUYUE010000006">
    <property type="protein sequence ID" value="CAK0780788.1"/>
    <property type="molecule type" value="Genomic_DNA"/>
</dbReference>
<dbReference type="SUPFAM" id="SSF52058">
    <property type="entry name" value="L domain-like"/>
    <property type="match status" value="1"/>
</dbReference>
<dbReference type="InterPro" id="IPR055414">
    <property type="entry name" value="LRR_R13L4/SHOC2-like"/>
</dbReference>
<keyword evidence="2" id="KW-0677">Repeat</keyword>
<keyword evidence="5" id="KW-1185">Reference proteome</keyword>
<evidence type="ECO:0000313" key="5">
    <source>
        <dbReference type="Proteomes" id="UP001314263"/>
    </source>
</evidence>
<organism evidence="4 5">
    <name type="scientific">Coccomyxa viridis</name>
    <dbReference type="NCBI Taxonomy" id="1274662"/>
    <lineage>
        <taxon>Eukaryota</taxon>
        <taxon>Viridiplantae</taxon>
        <taxon>Chlorophyta</taxon>
        <taxon>core chlorophytes</taxon>
        <taxon>Trebouxiophyceae</taxon>
        <taxon>Trebouxiophyceae incertae sedis</taxon>
        <taxon>Coccomyxaceae</taxon>
        <taxon>Coccomyxa</taxon>
    </lineage>
</organism>
<gene>
    <name evidence="4" type="ORF">CVIRNUC_005175</name>
</gene>
<dbReference type="PANTHER" id="PTHR12904:SF23">
    <property type="entry name" value="PROTEIN ZER-1 HOMOLOG"/>
    <property type="match status" value="1"/>
</dbReference>
<dbReference type="Pfam" id="PF23598">
    <property type="entry name" value="LRR_14"/>
    <property type="match status" value="1"/>
</dbReference>
<comment type="subcellular location">
    <subcellularLocation>
        <location evidence="1">Cytoplasm</location>
        <location evidence="1">Cytoskeleton</location>
        <location evidence="1">Cilium axoneme</location>
    </subcellularLocation>
</comment>
<dbReference type="PANTHER" id="PTHR12904">
    <property type="match status" value="1"/>
</dbReference>
<evidence type="ECO:0000313" key="4">
    <source>
        <dbReference type="EMBL" id="CAK0780788.1"/>
    </source>
</evidence>
<dbReference type="GO" id="GO:0005930">
    <property type="term" value="C:axoneme"/>
    <property type="evidence" value="ECO:0007669"/>
    <property type="project" value="UniProtKB-SubCell"/>
</dbReference>
<dbReference type="Gene3D" id="3.80.10.10">
    <property type="entry name" value="Ribonuclease Inhibitor"/>
    <property type="match status" value="3"/>
</dbReference>
<dbReference type="InterPro" id="IPR051341">
    <property type="entry name" value="Zyg-11_UBL_adapter"/>
</dbReference>
<proteinExistence type="predicted"/>
<sequence>MATLVDICLPVVINNDFWRVQRRQLQTIPEHIANALLAGLSRRGQIDFVNLGLFSHTCSAVHISGRDIGGEARAWLHAISHFSGLRVLHITGAERLQEDALGMLAPLAATLRELSLCGCSLLRDRAGHHLQALTQLTSLDIGGTKIPSGSIMDLRSLAVLSVREGVISGHSSSSRSFSQLQALRALDVSDTDMGNAELVQLQPLSRIRELKLTWTKVTRPPLVASLTGLEMGNVEVAPTLEDLDWLQDNGPCLRLERLQLPGATVEPRGEAYLRSVLQCSAASLTRLDLGHVAASSLEFLEGLSQQNTLHALDISGCQKLSDLHLLRHMTSLRDLDLSQTDTDDRGVFRIAAMPHLSRLHLRETAVTASALRGLADLKGLQSLDISHTRVHQGVRHLGAPGALSPRTLLAIGTKLSDRDVQAIIGFMGRQLQELQLGTSILEGITCLRAAAGALQTLVLAGCNCVTEERLKSAAGRFTALRCLVVHHCFLLTEGLAADVALWSPTTLVHLSIDAASYSIDGERGLRLAVRLDPLQMKQLPQRRTTAEGLQAYDERFRYSRTELESIAQSVQHDCSAYACAALSEAVQSLDLAAARK</sequence>
<dbReference type="AlphaFoldDB" id="A0AAV1I4S4"/>
<accession>A0AAV1I4S4</accession>
<feature type="domain" description="Disease resistance R13L4/SHOC-2-like LRR" evidence="3">
    <location>
        <begin position="76"/>
        <end position="273"/>
    </location>
</feature>
<name>A0AAV1I4S4_9CHLO</name>
<reference evidence="4 5" key="1">
    <citation type="submission" date="2023-10" db="EMBL/GenBank/DDBJ databases">
        <authorList>
            <person name="Maclean D."/>
            <person name="Macfadyen A."/>
        </authorList>
    </citation>
    <scope>NUCLEOTIDE SEQUENCE [LARGE SCALE GENOMIC DNA]</scope>
</reference>
<dbReference type="InterPro" id="IPR032675">
    <property type="entry name" value="LRR_dom_sf"/>
</dbReference>
<comment type="caution">
    <text evidence="4">The sequence shown here is derived from an EMBL/GenBank/DDBJ whole genome shotgun (WGS) entry which is preliminary data.</text>
</comment>
<evidence type="ECO:0000256" key="1">
    <source>
        <dbReference type="ARBA" id="ARBA00004430"/>
    </source>
</evidence>
<evidence type="ECO:0000259" key="3">
    <source>
        <dbReference type="Pfam" id="PF23598"/>
    </source>
</evidence>
<dbReference type="SUPFAM" id="SSF52047">
    <property type="entry name" value="RNI-like"/>
    <property type="match status" value="1"/>
</dbReference>